<evidence type="ECO:0000313" key="1">
    <source>
        <dbReference type="EMBL" id="XKX17536.1"/>
    </source>
</evidence>
<accession>A0ACD5FRQ0</accession>
<proteinExistence type="predicted"/>
<gene>
    <name evidence="1" type="ORF">MVUOKPPV_CDS0139</name>
</gene>
<organism evidence="1 2">
    <name type="scientific">Klebsiella phage phi1_175008</name>
    <dbReference type="NCBI Taxonomy" id="3127744"/>
    <lineage>
        <taxon>Viruses</taxon>
        <taxon>Duplodnaviria</taxon>
        <taxon>Heunggongvirae</taxon>
        <taxon>Uroviricota</taxon>
        <taxon>Caudoviricetes</taxon>
        <taxon>Stephanstirmvirinae</taxon>
    </lineage>
</organism>
<protein>
    <submittedName>
        <fullName evidence="1">Uncharacterized protein</fullName>
    </submittedName>
</protein>
<reference evidence="1" key="1">
    <citation type="submission" date="2024-09" db="EMBL/GenBank/DDBJ databases">
        <title>The complete genome of Klebsiella pneumoniae phage phi1_175008.</title>
        <authorList>
            <person name="Li J."/>
            <person name="Feng Y."/>
            <person name="Zong Z."/>
        </authorList>
    </citation>
    <scope>NUCLEOTIDE SEQUENCE</scope>
</reference>
<dbReference type="Proteomes" id="UP001365931">
    <property type="component" value="Segment"/>
</dbReference>
<name>A0ACD5FRQ0_9CAUD</name>
<evidence type="ECO:0000313" key="2">
    <source>
        <dbReference type="Proteomes" id="UP001365931"/>
    </source>
</evidence>
<sequence length="37" mass="4560">MLYFFSSNLNLLRSIQKNILFSMHEILILLYFFKNTF</sequence>
<dbReference type="EMBL" id="PQ360875">
    <property type="protein sequence ID" value="XKX17536.1"/>
    <property type="molecule type" value="Genomic_DNA"/>
</dbReference>